<evidence type="ECO:0000256" key="2">
    <source>
        <dbReference type="SAM" id="MobiDB-lite"/>
    </source>
</evidence>
<evidence type="ECO:0000313" key="3">
    <source>
        <dbReference type="EMBL" id="KAK0165636.1"/>
    </source>
</evidence>
<evidence type="ECO:0000256" key="1">
    <source>
        <dbReference type="SAM" id="Coils"/>
    </source>
</evidence>
<dbReference type="EMBL" id="JAQQBS010001422">
    <property type="protein sequence ID" value="KAK0165636.1"/>
    <property type="molecule type" value="Genomic_DNA"/>
</dbReference>
<sequence length="405" mass="46769">MNLSYIEYLNELRQRIKKLTEESKEILAGSKLRTKERYDRLTNPQEFNTGDLVWLKKESTSNDESNTLNTPFEGPILIISISQDECKSYVETSFPTLPNLYMEYLRDVKFFHETYNVISYINLDELTWEESEISKGLTIIENLGSYDFEKEESKLQKDSLITQMCLEIELALMDLDKNIGILFQSLTFAKTGQINPQLLSPDISMSSIKLIRDERGNKEMSIIIENGNYYEYLEISDLTIAVIKYRLVYIIKIPISELGKYKAYRVMPSPKLVEDKILAYISTPDDYIITNDEKLLYTPSKIAIFVVDVEVRTVVQNLEVSVTLDNFPSIFSQSDSDGAHTDSESDHEETEKEELECSDEDNRDQAEKRIKKQNTFVRNAACHVARIIAQPSALRVHPTEQTFFD</sequence>
<keyword evidence="1" id="KW-0175">Coiled coil</keyword>
<reference evidence="3" key="1">
    <citation type="journal article" date="2023" name="bioRxiv">
        <title>Scaffold-level genome assemblies of two parasitoid biocontrol wasps reveal the parthenogenesis mechanism and an associated novel virus.</title>
        <authorList>
            <person name="Inwood S."/>
            <person name="Skelly J."/>
            <person name="Guhlin J."/>
            <person name="Harrop T."/>
            <person name="Goldson S."/>
            <person name="Dearden P."/>
        </authorList>
    </citation>
    <scope>NUCLEOTIDE SEQUENCE</scope>
    <source>
        <strain evidence="3">Irish</strain>
        <tissue evidence="3">Whole body</tissue>
    </source>
</reference>
<dbReference type="AlphaFoldDB" id="A0AA39F9Y9"/>
<keyword evidence="4" id="KW-1185">Reference proteome</keyword>
<accession>A0AA39F9Y9</accession>
<organism evidence="3 4">
    <name type="scientific">Microctonus aethiopoides</name>
    <dbReference type="NCBI Taxonomy" id="144406"/>
    <lineage>
        <taxon>Eukaryota</taxon>
        <taxon>Metazoa</taxon>
        <taxon>Ecdysozoa</taxon>
        <taxon>Arthropoda</taxon>
        <taxon>Hexapoda</taxon>
        <taxon>Insecta</taxon>
        <taxon>Pterygota</taxon>
        <taxon>Neoptera</taxon>
        <taxon>Endopterygota</taxon>
        <taxon>Hymenoptera</taxon>
        <taxon>Apocrita</taxon>
        <taxon>Ichneumonoidea</taxon>
        <taxon>Braconidae</taxon>
        <taxon>Euphorinae</taxon>
        <taxon>Microctonus</taxon>
    </lineage>
</organism>
<reference evidence="3" key="2">
    <citation type="submission" date="2023-03" db="EMBL/GenBank/DDBJ databases">
        <authorList>
            <person name="Inwood S.N."/>
            <person name="Skelly J.G."/>
            <person name="Guhlin J."/>
            <person name="Harrop T.W.R."/>
            <person name="Goldson S.G."/>
            <person name="Dearden P.K."/>
        </authorList>
    </citation>
    <scope>NUCLEOTIDE SEQUENCE</scope>
    <source>
        <strain evidence="3">Irish</strain>
        <tissue evidence="3">Whole body</tissue>
    </source>
</reference>
<feature type="region of interest" description="Disordered" evidence="2">
    <location>
        <begin position="333"/>
        <end position="370"/>
    </location>
</feature>
<name>A0AA39F9Y9_9HYME</name>
<proteinExistence type="predicted"/>
<comment type="caution">
    <text evidence="3">The sequence shown here is derived from an EMBL/GenBank/DDBJ whole genome shotgun (WGS) entry which is preliminary data.</text>
</comment>
<feature type="compositionally biased region" description="Acidic residues" evidence="2">
    <location>
        <begin position="345"/>
        <end position="362"/>
    </location>
</feature>
<feature type="coiled-coil region" evidence="1">
    <location>
        <begin position="2"/>
        <end position="29"/>
    </location>
</feature>
<protein>
    <submittedName>
        <fullName evidence="3">Uncharacterized protein</fullName>
    </submittedName>
</protein>
<evidence type="ECO:0000313" key="4">
    <source>
        <dbReference type="Proteomes" id="UP001168990"/>
    </source>
</evidence>
<dbReference type="Proteomes" id="UP001168990">
    <property type="component" value="Unassembled WGS sequence"/>
</dbReference>
<gene>
    <name evidence="3" type="ORF">PV328_004138</name>
</gene>